<organism evidence="9 10">
    <name type="scientific">Breznakia pachnodae</name>
    <dbReference type="NCBI Taxonomy" id="265178"/>
    <lineage>
        <taxon>Bacteria</taxon>
        <taxon>Bacillati</taxon>
        <taxon>Bacillota</taxon>
        <taxon>Erysipelotrichia</taxon>
        <taxon>Erysipelotrichales</taxon>
        <taxon>Erysipelotrichaceae</taxon>
        <taxon>Breznakia</taxon>
    </lineage>
</organism>
<comment type="similarity">
    <text evidence="1">Belongs to the sigma-70 factor family.</text>
</comment>
<evidence type="ECO:0000256" key="1">
    <source>
        <dbReference type="ARBA" id="ARBA00007788"/>
    </source>
</evidence>
<dbReference type="Gene3D" id="1.10.1740.10">
    <property type="match status" value="1"/>
</dbReference>
<keyword evidence="6" id="KW-0804">Transcription</keyword>
<sequence>MEERFLNDNELLYLYHQGDEEALALLIEKYRRIMGAYARGYSGKVKTSCEVSDIYQLALISLYNAVNSYKENMGCRFSSYFKIVMERSVYNYIRHIYSDVCRANREAISIDQLVNDYEGIYVVDTIACMQRQSDPSWNVNINDMMGNVNRIVEALSLEEQKIYRLWEKGFSYREIAVLVEESEKRVDNVLYKIKRLLREGIEE</sequence>
<keyword evidence="5" id="KW-0238">DNA-binding</keyword>
<gene>
    <name evidence="9" type="ORF">J2S15_001949</name>
</gene>
<dbReference type="Proteomes" id="UP001230220">
    <property type="component" value="Unassembled WGS sequence"/>
</dbReference>
<accession>A0ABU0E2S8</accession>
<evidence type="ECO:0000256" key="3">
    <source>
        <dbReference type="ARBA" id="ARBA00023015"/>
    </source>
</evidence>
<name>A0ABU0E2S8_9FIRM</name>
<protein>
    <recommendedName>
        <fullName evidence="2">RNA polymerase sigma factor SigS</fullName>
    </recommendedName>
</protein>
<proteinExistence type="inferred from homology"/>
<dbReference type="Pfam" id="PF04542">
    <property type="entry name" value="Sigma70_r2"/>
    <property type="match status" value="1"/>
</dbReference>
<dbReference type="SUPFAM" id="SSF46894">
    <property type="entry name" value="C-terminal effector domain of the bipartite response regulators"/>
    <property type="match status" value="1"/>
</dbReference>
<dbReference type="InterPro" id="IPR014284">
    <property type="entry name" value="RNA_pol_sigma-70_dom"/>
</dbReference>
<comment type="function">
    <text evidence="7">Sigma factors are initiation factors that promote the attachment of RNA polymerase to specific initiation sites and are then released. Sigma-S contributes to the protection against external stress, thus playing a role in cellular fitness and survival.</text>
</comment>
<evidence type="ECO:0000256" key="7">
    <source>
        <dbReference type="ARBA" id="ARBA00024701"/>
    </source>
</evidence>
<evidence type="ECO:0000256" key="5">
    <source>
        <dbReference type="ARBA" id="ARBA00023125"/>
    </source>
</evidence>
<keyword evidence="10" id="KW-1185">Reference proteome</keyword>
<dbReference type="PANTHER" id="PTHR30385">
    <property type="entry name" value="SIGMA FACTOR F FLAGELLAR"/>
    <property type="match status" value="1"/>
</dbReference>
<feature type="domain" description="RNA polymerase sigma-70 region 2" evidence="8">
    <location>
        <begin position="26"/>
        <end position="94"/>
    </location>
</feature>
<dbReference type="EMBL" id="JAUSUR010000003">
    <property type="protein sequence ID" value="MDQ0361202.1"/>
    <property type="molecule type" value="Genomic_DNA"/>
</dbReference>
<dbReference type="InterPro" id="IPR016032">
    <property type="entry name" value="Sig_transdc_resp-reg_C-effctor"/>
</dbReference>
<evidence type="ECO:0000313" key="10">
    <source>
        <dbReference type="Proteomes" id="UP001230220"/>
    </source>
</evidence>
<keyword evidence="4" id="KW-0731">Sigma factor</keyword>
<keyword evidence="3" id="KW-0805">Transcription regulation</keyword>
<evidence type="ECO:0000259" key="8">
    <source>
        <dbReference type="Pfam" id="PF04542"/>
    </source>
</evidence>
<evidence type="ECO:0000256" key="2">
    <source>
        <dbReference type="ARBA" id="ARBA00021245"/>
    </source>
</evidence>
<comment type="caution">
    <text evidence="9">The sequence shown here is derived from an EMBL/GenBank/DDBJ whole genome shotgun (WGS) entry which is preliminary data.</text>
</comment>
<dbReference type="RefSeq" id="WP_307407725.1">
    <property type="nucleotide sequence ID" value="NZ_JAUSUR010000003.1"/>
</dbReference>
<reference evidence="9 10" key="1">
    <citation type="submission" date="2023-07" db="EMBL/GenBank/DDBJ databases">
        <title>Genomic Encyclopedia of Type Strains, Phase IV (KMG-IV): sequencing the most valuable type-strain genomes for metagenomic binning, comparative biology and taxonomic classification.</title>
        <authorList>
            <person name="Goeker M."/>
        </authorList>
    </citation>
    <scope>NUCLEOTIDE SEQUENCE [LARGE SCALE GENOMIC DNA]</scope>
    <source>
        <strain evidence="9 10">DSM 16784</strain>
    </source>
</reference>
<dbReference type="PANTHER" id="PTHR30385:SF1">
    <property type="entry name" value="RNA POLYMERASE SIGMA-H FACTOR"/>
    <property type="match status" value="1"/>
</dbReference>
<dbReference type="InterPro" id="IPR013325">
    <property type="entry name" value="RNA_pol_sigma_r2"/>
</dbReference>
<dbReference type="NCBIfam" id="TIGR02937">
    <property type="entry name" value="sigma70-ECF"/>
    <property type="match status" value="1"/>
</dbReference>
<evidence type="ECO:0000313" key="9">
    <source>
        <dbReference type="EMBL" id="MDQ0361202.1"/>
    </source>
</evidence>
<evidence type="ECO:0000256" key="6">
    <source>
        <dbReference type="ARBA" id="ARBA00023163"/>
    </source>
</evidence>
<dbReference type="SUPFAM" id="SSF88946">
    <property type="entry name" value="Sigma2 domain of RNA polymerase sigma factors"/>
    <property type="match status" value="1"/>
</dbReference>
<dbReference type="InterPro" id="IPR007627">
    <property type="entry name" value="RNA_pol_sigma70_r2"/>
</dbReference>
<evidence type="ECO:0000256" key="4">
    <source>
        <dbReference type="ARBA" id="ARBA00023082"/>
    </source>
</evidence>